<dbReference type="SUPFAM" id="SSF56112">
    <property type="entry name" value="Protein kinase-like (PK-like)"/>
    <property type="match status" value="1"/>
</dbReference>
<dbReference type="FunCoup" id="A3LYH8">
    <property type="interactions" value="513"/>
</dbReference>
<dbReference type="InterPro" id="IPR017441">
    <property type="entry name" value="Protein_kinase_ATP_BS"/>
</dbReference>
<reference evidence="11 12" key="1">
    <citation type="journal article" date="2007" name="Nat. Biotechnol.">
        <title>Genome sequence of the lignocellulose-bioconverting and xylose-fermenting yeast Pichia stipitis.</title>
        <authorList>
            <person name="Jeffries T.W."/>
            <person name="Grigoriev I.V."/>
            <person name="Grimwood J."/>
            <person name="Laplaza J.M."/>
            <person name="Aerts A."/>
            <person name="Salamov A."/>
            <person name="Schmutz J."/>
            <person name="Lindquist E."/>
            <person name="Dehal P."/>
            <person name="Shapiro H."/>
            <person name="Jin Y.S."/>
            <person name="Passoth V."/>
            <person name="Richardson P.M."/>
        </authorList>
    </citation>
    <scope>NUCLEOTIDE SEQUENCE [LARGE SCALE GENOMIC DNA]</scope>
    <source>
        <strain evidence="12">ATCC 58785 / CBS 6054 / NBRC 10063 / NRRL Y-11545</strain>
    </source>
</reference>
<evidence type="ECO:0000256" key="6">
    <source>
        <dbReference type="ARBA" id="ARBA00022840"/>
    </source>
</evidence>
<dbReference type="GO" id="GO:0005524">
    <property type="term" value="F:ATP binding"/>
    <property type="evidence" value="ECO:0007669"/>
    <property type="project" value="UniProtKB-UniRule"/>
</dbReference>
<evidence type="ECO:0000256" key="5">
    <source>
        <dbReference type="ARBA" id="ARBA00022777"/>
    </source>
</evidence>
<evidence type="ECO:0000313" key="12">
    <source>
        <dbReference type="Proteomes" id="UP000002258"/>
    </source>
</evidence>
<dbReference type="InterPro" id="IPR008271">
    <property type="entry name" value="Ser/Thr_kinase_AS"/>
</dbReference>
<dbReference type="PROSITE" id="PS00108">
    <property type="entry name" value="PROTEIN_KINASE_ST"/>
    <property type="match status" value="1"/>
</dbReference>
<keyword evidence="12" id="KW-1185">Reference proteome</keyword>
<dbReference type="RefSeq" id="XP_001385667.2">
    <property type="nucleotide sequence ID" value="XM_001385630.1"/>
</dbReference>
<evidence type="ECO:0000313" key="11">
    <source>
        <dbReference type="EMBL" id="ABN67638.2"/>
    </source>
</evidence>
<keyword evidence="5 11" id="KW-0418">Kinase</keyword>
<dbReference type="PROSITE" id="PS00107">
    <property type="entry name" value="PROTEIN_KINASE_ATP"/>
    <property type="match status" value="1"/>
</dbReference>
<dbReference type="eggNOG" id="KOG0590">
    <property type="taxonomic scope" value="Eukaryota"/>
</dbReference>
<dbReference type="GO" id="GO:0004674">
    <property type="term" value="F:protein serine/threonine kinase activity"/>
    <property type="evidence" value="ECO:0007669"/>
    <property type="project" value="UniProtKB-KW"/>
</dbReference>
<keyword evidence="4 9" id="KW-0547">Nucleotide-binding</keyword>
<evidence type="ECO:0000256" key="1">
    <source>
        <dbReference type="ARBA" id="ARBA00012513"/>
    </source>
</evidence>
<feature type="binding site" evidence="9">
    <location>
        <position position="47"/>
    </location>
    <ligand>
        <name>ATP</name>
        <dbReference type="ChEBI" id="CHEBI:30616"/>
    </ligand>
</feature>
<dbReference type="GO" id="GO:0007095">
    <property type="term" value="P:mitotic G2 DNA damage checkpoint signaling"/>
    <property type="evidence" value="ECO:0007669"/>
    <property type="project" value="TreeGrafter"/>
</dbReference>
<comment type="catalytic activity">
    <reaction evidence="8">
        <text>L-seryl-[protein] + ATP = O-phospho-L-seryl-[protein] + ADP + H(+)</text>
        <dbReference type="Rhea" id="RHEA:17989"/>
        <dbReference type="Rhea" id="RHEA-COMP:9863"/>
        <dbReference type="Rhea" id="RHEA-COMP:11604"/>
        <dbReference type="ChEBI" id="CHEBI:15378"/>
        <dbReference type="ChEBI" id="CHEBI:29999"/>
        <dbReference type="ChEBI" id="CHEBI:30616"/>
        <dbReference type="ChEBI" id="CHEBI:83421"/>
        <dbReference type="ChEBI" id="CHEBI:456216"/>
        <dbReference type="EC" id="2.7.11.1"/>
    </reaction>
</comment>
<evidence type="ECO:0000256" key="3">
    <source>
        <dbReference type="ARBA" id="ARBA00022679"/>
    </source>
</evidence>
<protein>
    <recommendedName>
        <fullName evidence="1">non-specific serine/threonine protein kinase</fullName>
        <ecNumber evidence="1">2.7.11.1</ecNumber>
    </recommendedName>
</protein>
<evidence type="ECO:0000256" key="7">
    <source>
        <dbReference type="ARBA" id="ARBA00047899"/>
    </source>
</evidence>
<dbReference type="SMART" id="SM00220">
    <property type="entry name" value="S_TKc"/>
    <property type="match status" value="1"/>
</dbReference>
<dbReference type="GO" id="GO:0005737">
    <property type="term" value="C:cytoplasm"/>
    <property type="evidence" value="ECO:0007669"/>
    <property type="project" value="TreeGrafter"/>
</dbReference>
<name>A3LYH8_PICST</name>
<evidence type="ECO:0000256" key="9">
    <source>
        <dbReference type="PROSITE-ProRule" id="PRU10141"/>
    </source>
</evidence>
<dbReference type="Gene3D" id="1.10.510.10">
    <property type="entry name" value="Transferase(Phosphotransferase) domain 1"/>
    <property type="match status" value="1"/>
</dbReference>
<dbReference type="STRING" id="322104.A3LYH8"/>
<dbReference type="OMA" id="ACIKKAC"/>
<evidence type="ECO:0000256" key="8">
    <source>
        <dbReference type="ARBA" id="ARBA00048679"/>
    </source>
</evidence>
<dbReference type="Pfam" id="PF00069">
    <property type="entry name" value="Pkinase"/>
    <property type="match status" value="1"/>
</dbReference>
<dbReference type="InterPro" id="IPR000719">
    <property type="entry name" value="Prot_kinase_dom"/>
</dbReference>
<evidence type="ECO:0000259" key="10">
    <source>
        <dbReference type="PROSITE" id="PS50011"/>
    </source>
</evidence>
<dbReference type="EMBL" id="CP000500">
    <property type="protein sequence ID" value="ABN67638.2"/>
    <property type="molecule type" value="Genomic_DNA"/>
</dbReference>
<sequence>MSQRLSQLDALPKLKNISIGNTIGQGSFAVVKVGQLIKNPQRLVAIKYIHRRISNKKGVSDEKIGLELQIHKACTGHPNIIGLHMFGTDNTWIYIIMELAESGDLFDKIEPGVGIDETLAHFYFKQLVNAVDYIHSKGVAHRDIKPENILIDAEGNLKLADFGLATVYKRTNKEKRLSHDKCGSPPYMAPEIVSSQGYDATMSDVWACGVVLFVLMCGQIPWQEPSYGVDADFTNYVDFDGKLNESPWNVFDSTFKAFLRSVLKPDVSTRLTLQAIRLHPWVNHENVFMNSDNQCKDAEQLSEQLLSNLQVGLSDEDIHDTIKATQDYKKLNQKYQKFISNSQPAQDMAVLIDDIDEQRQRAVPATQDQLLFKNNKLPSYNLEDDQERILAIVSKDPANLQFVSPQLRVSQLTSTQRRLADFKRLPFSRAERLTKFYSILPIVSLVSILRDALHRIGVSTSDSIDHLSNDDLMELSTVNIGINILGEKSKMPLKGTIKINQCDCSLQLYKISFVKSKGDPLEWRQFFKKVTILSREAVYIE</sequence>
<dbReference type="PANTHER" id="PTHR43895">
    <property type="entry name" value="CALCIUM/CALMODULIN-DEPENDENT PROTEIN KINASE KINASE-RELATED"/>
    <property type="match status" value="1"/>
</dbReference>
<comment type="catalytic activity">
    <reaction evidence="7">
        <text>L-threonyl-[protein] + ATP = O-phospho-L-threonyl-[protein] + ADP + H(+)</text>
        <dbReference type="Rhea" id="RHEA:46608"/>
        <dbReference type="Rhea" id="RHEA-COMP:11060"/>
        <dbReference type="Rhea" id="RHEA-COMP:11605"/>
        <dbReference type="ChEBI" id="CHEBI:15378"/>
        <dbReference type="ChEBI" id="CHEBI:30013"/>
        <dbReference type="ChEBI" id="CHEBI:30616"/>
        <dbReference type="ChEBI" id="CHEBI:61977"/>
        <dbReference type="ChEBI" id="CHEBI:456216"/>
        <dbReference type="EC" id="2.7.11.1"/>
    </reaction>
</comment>
<keyword evidence="6 9" id="KW-0067">ATP-binding</keyword>
<proteinExistence type="predicted"/>
<dbReference type="GO" id="GO:0031297">
    <property type="term" value="P:replication fork processing"/>
    <property type="evidence" value="ECO:0007669"/>
    <property type="project" value="EnsemblFungi"/>
</dbReference>
<evidence type="ECO:0000256" key="2">
    <source>
        <dbReference type="ARBA" id="ARBA00022527"/>
    </source>
</evidence>
<dbReference type="GO" id="GO:0030447">
    <property type="term" value="P:filamentous growth"/>
    <property type="evidence" value="ECO:0007669"/>
    <property type="project" value="UniProtKB-ARBA"/>
</dbReference>
<dbReference type="GeneID" id="4840245"/>
<feature type="domain" description="Protein kinase" evidence="10">
    <location>
        <begin position="17"/>
        <end position="282"/>
    </location>
</feature>
<dbReference type="HOGENOM" id="CLU_000288_59_8_1"/>
<dbReference type="OrthoDB" id="539158at2759"/>
<dbReference type="Proteomes" id="UP000002258">
    <property type="component" value="Chromosome 6"/>
</dbReference>
<accession>A3LYH8</accession>
<dbReference type="EC" id="2.7.11.1" evidence="1"/>
<dbReference type="FunFam" id="1.10.510.10:FF:000571">
    <property type="entry name" value="Maternal embryonic leucine zipper kinase"/>
    <property type="match status" value="1"/>
</dbReference>
<dbReference type="GO" id="GO:0035861">
    <property type="term" value="C:site of double-strand break"/>
    <property type="evidence" value="ECO:0007669"/>
    <property type="project" value="TreeGrafter"/>
</dbReference>
<evidence type="ECO:0000256" key="4">
    <source>
        <dbReference type="ARBA" id="ARBA00022741"/>
    </source>
</evidence>
<dbReference type="AlphaFoldDB" id="A3LYH8"/>
<dbReference type="PANTHER" id="PTHR43895:SF32">
    <property type="entry name" value="SERINE_THREONINE-PROTEIN KINASE CHK1"/>
    <property type="match status" value="1"/>
</dbReference>
<organism evidence="11 12">
    <name type="scientific">Scheffersomyces stipitis (strain ATCC 58785 / CBS 6054 / NBRC 10063 / NRRL Y-11545)</name>
    <name type="common">Yeast</name>
    <name type="synonym">Pichia stipitis</name>
    <dbReference type="NCBI Taxonomy" id="322104"/>
    <lineage>
        <taxon>Eukaryota</taxon>
        <taxon>Fungi</taxon>
        <taxon>Dikarya</taxon>
        <taxon>Ascomycota</taxon>
        <taxon>Saccharomycotina</taxon>
        <taxon>Pichiomycetes</taxon>
        <taxon>Debaryomycetaceae</taxon>
        <taxon>Scheffersomyces</taxon>
    </lineage>
</organism>
<gene>
    <name evidence="11" type="primary">CHK1</name>
    <name evidence="11" type="ORF">PICST_33177</name>
</gene>
<dbReference type="InterPro" id="IPR011009">
    <property type="entry name" value="Kinase-like_dom_sf"/>
</dbReference>
<dbReference type="GO" id="GO:0005634">
    <property type="term" value="C:nucleus"/>
    <property type="evidence" value="ECO:0007669"/>
    <property type="project" value="EnsemblFungi"/>
</dbReference>
<dbReference type="KEGG" id="pic:PICST_33177"/>
<keyword evidence="2" id="KW-0723">Serine/threonine-protein kinase</keyword>
<dbReference type="InParanoid" id="A3LYH8"/>
<dbReference type="PROSITE" id="PS50011">
    <property type="entry name" value="PROTEIN_KINASE_DOM"/>
    <property type="match status" value="1"/>
</dbReference>
<keyword evidence="3" id="KW-0808">Transferase</keyword>